<dbReference type="AlphaFoldDB" id="A0A6A5TEQ7"/>
<gene>
    <name evidence="2" type="ORF">CC80DRAFT_528618</name>
</gene>
<name>A0A6A5TEQ7_9PLEO</name>
<evidence type="ECO:0000313" key="2">
    <source>
        <dbReference type="EMBL" id="KAF1951101.1"/>
    </source>
</evidence>
<protein>
    <submittedName>
        <fullName evidence="2">Uncharacterized protein</fullName>
    </submittedName>
</protein>
<reference evidence="2" key="1">
    <citation type="journal article" date="2020" name="Stud. Mycol.">
        <title>101 Dothideomycetes genomes: a test case for predicting lifestyles and emergence of pathogens.</title>
        <authorList>
            <person name="Haridas S."/>
            <person name="Albert R."/>
            <person name="Binder M."/>
            <person name="Bloem J."/>
            <person name="Labutti K."/>
            <person name="Salamov A."/>
            <person name="Andreopoulos B."/>
            <person name="Baker S."/>
            <person name="Barry K."/>
            <person name="Bills G."/>
            <person name="Bluhm B."/>
            <person name="Cannon C."/>
            <person name="Castanera R."/>
            <person name="Culley D."/>
            <person name="Daum C."/>
            <person name="Ezra D."/>
            <person name="Gonzalez J."/>
            <person name="Henrissat B."/>
            <person name="Kuo A."/>
            <person name="Liang C."/>
            <person name="Lipzen A."/>
            <person name="Lutzoni F."/>
            <person name="Magnuson J."/>
            <person name="Mondo S."/>
            <person name="Nolan M."/>
            <person name="Ohm R."/>
            <person name="Pangilinan J."/>
            <person name="Park H.-J."/>
            <person name="Ramirez L."/>
            <person name="Alfaro M."/>
            <person name="Sun H."/>
            <person name="Tritt A."/>
            <person name="Yoshinaga Y."/>
            <person name="Zwiers L.-H."/>
            <person name="Turgeon B."/>
            <person name="Goodwin S."/>
            <person name="Spatafora J."/>
            <person name="Crous P."/>
            <person name="Grigoriev I."/>
        </authorList>
    </citation>
    <scope>NUCLEOTIDE SEQUENCE</scope>
    <source>
        <strain evidence="2">CBS 675.92</strain>
    </source>
</reference>
<keyword evidence="3" id="KW-1185">Reference proteome</keyword>
<proteinExistence type="predicted"/>
<dbReference type="Proteomes" id="UP000800035">
    <property type="component" value="Unassembled WGS sequence"/>
</dbReference>
<feature type="region of interest" description="Disordered" evidence="1">
    <location>
        <begin position="619"/>
        <end position="647"/>
    </location>
</feature>
<dbReference type="PANTHER" id="PTHR42055:SF1">
    <property type="entry name" value="YALI0E03476P"/>
    <property type="match status" value="1"/>
</dbReference>
<organism evidence="2 3">
    <name type="scientific">Byssothecium circinans</name>
    <dbReference type="NCBI Taxonomy" id="147558"/>
    <lineage>
        <taxon>Eukaryota</taxon>
        <taxon>Fungi</taxon>
        <taxon>Dikarya</taxon>
        <taxon>Ascomycota</taxon>
        <taxon>Pezizomycotina</taxon>
        <taxon>Dothideomycetes</taxon>
        <taxon>Pleosporomycetidae</taxon>
        <taxon>Pleosporales</taxon>
        <taxon>Massarineae</taxon>
        <taxon>Massarinaceae</taxon>
        <taxon>Byssothecium</taxon>
    </lineage>
</organism>
<sequence length="647" mass="73013">MAPTPFRLGLLPRRFQFLLAIALLFLITIFTLGPPSPASVPTVEQVKDAVKNPHLPKVSVPDVSLPSVADVLNSVGQPAHKKPPPKQANSTAASSYRAIEWLSDFKWRNPFSSGVTMDENRALLPPLKIRPSIYTYYDPKPKQDKHVKEAEHRLVLAWRRAWWAQGFRPQVLSRREAMNHPQYQLVQRLKLAPSVETEIMRWLAWGALDGGVLTNWLALPMANHDNRMLAFLRRGEYPALSRVNTLHNGVFFGEGAAVNDAIKKAVNNKLFQDATANSDKIAKLAKQEGGLVVNLLDQEDIAIDNKASGIAYYSSYALSNNYAGKYRSVSEKMTSTTSVEGLELLASLINSHLHLTFQENYPEGLAVVKPLPEHTTALTDEAIDIARNLTQCPASPMPKSCPPNRLTCKPCDPTKTQRVKLIETLQNSTKQYTVGTVPHPYTLTSLHYTRDTIDPQFTRKNPRDIWINEVTKDIFVDHSEKYRVVNFKELVAAPESPHHSLWLTAERVTQADLDWIFGFSLPKTSYSKVKPLHSHLADVTLFPRPGMPPPLSTVEVPEERWIIKEEERLKKARETLKSKDPHVVSIVQAVEAWNAVDTEAWKFTRAFSARRRMERMKWEEEEGKFAGSEKNAGVRPVSTGGRWHDRS</sequence>
<dbReference type="EMBL" id="ML977020">
    <property type="protein sequence ID" value="KAF1951101.1"/>
    <property type="molecule type" value="Genomic_DNA"/>
</dbReference>
<evidence type="ECO:0000313" key="3">
    <source>
        <dbReference type="Proteomes" id="UP000800035"/>
    </source>
</evidence>
<evidence type="ECO:0000256" key="1">
    <source>
        <dbReference type="SAM" id="MobiDB-lite"/>
    </source>
</evidence>
<dbReference type="OrthoDB" id="5312133at2759"/>
<dbReference type="PANTHER" id="PTHR42055">
    <property type="entry name" value="YALI0E03476P"/>
    <property type="match status" value="1"/>
</dbReference>
<accession>A0A6A5TEQ7</accession>